<feature type="region of interest" description="Disordered" evidence="4">
    <location>
        <begin position="1254"/>
        <end position="1389"/>
    </location>
</feature>
<feature type="compositionally biased region" description="Basic residues" evidence="4">
    <location>
        <begin position="513"/>
        <end position="527"/>
    </location>
</feature>
<feature type="compositionally biased region" description="Acidic residues" evidence="4">
    <location>
        <begin position="454"/>
        <end position="471"/>
    </location>
</feature>
<feature type="domain" description="BRCT" evidence="5">
    <location>
        <begin position="933"/>
        <end position="1069"/>
    </location>
</feature>
<dbReference type="OrthoDB" id="129353at2759"/>
<keyword evidence="3" id="KW-0539">Nucleus</keyword>
<keyword evidence="7" id="KW-1185">Reference proteome</keyword>
<feature type="compositionally biased region" description="Polar residues" evidence="4">
    <location>
        <begin position="888"/>
        <end position="918"/>
    </location>
</feature>
<evidence type="ECO:0000313" key="6">
    <source>
        <dbReference type="EMBL" id="KAF0317671.1"/>
    </source>
</evidence>
<feature type="compositionally biased region" description="Low complexity" evidence="4">
    <location>
        <begin position="289"/>
        <end position="301"/>
    </location>
</feature>
<gene>
    <name evidence="6" type="ORF">GQ607_015090</name>
</gene>
<dbReference type="InterPro" id="IPR047252">
    <property type="entry name" value="TP53BP1-like"/>
</dbReference>
<evidence type="ECO:0000256" key="3">
    <source>
        <dbReference type="ARBA" id="ARBA00023242"/>
    </source>
</evidence>
<feature type="compositionally biased region" description="Low complexity" evidence="4">
    <location>
        <begin position="40"/>
        <end position="53"/>
    </location>
</feature>
<keyword evidence="2" id="KW-0227">DNA damage</keyword>
<sequence length="1389" mass="149743">MTRSKTLAAAEKKALEGKNESQDSQYVLDQYRVVYRIGVTSSSPPRPSTLSRQNSRESRRRRDSPSTFLPDPPSRATGQPISQSVPNSAPPATGTGNALPQQDFIREGLSVASLPAAAATDAGGQDRGPDPQTTSFASAPPGPPDATNFVKPPLAPIRDDDAIDPQTEPTPAPCALDETSRQPKKVNVSPRSSRSVSRKKAKMDVSQQSPTQDNDERDYQNYYDGPSFVETSPISQDAVTQSCPPHDEDSGPVNFGNLSHLIQEETQPEEEPSSIPDDVNLATGRGAWRRSSSQQHSSVQRTDIDSPLPNTAQPPQTPANNPFAGIKKLGDPALVGSQLFGQTQFSSAVKRFSPTSSRPSPHVYAHNSISPNVAETSPLKNRYNIASSMPPSSPQITRTESLDRQERSPSVGQPDDGTVPESPQYAPANTRVRPEPPAEYESAKEPQRRRLSNEAEDVMSGDDTDDFGDDFDDALRRRRLVAQKQEAASKQLANISVGRRSERRSVEVPSTTKRTRATRAGRYRGRRVATTSDDEVDEFTVADSQGQEAQRPRSRASPDLGNGKTAIVSSNEKVPDSTGATQKSNTAGAVPETESSGNSSRPKDVIPETSPTNTQSHPEPVVITSSDQPLAKRHAEPVEEPEVPAETASQDRAPKEVEDEVERNTEEVVAEVEPAKEPDTELSEPAPVQPSRRSGRKPRPTPKAQSLKAAARAAASLESANTEGGEGRNSGEGTAQHAIVPAEEPIMAQDAVIKEEAPAPADALAVEDQPALPSSPPIPKTRSKNKTSPAVISQNKPTENTPATPDTHQSPTAAEPPGSTSTLSDLTATPAPSDKTSPATQESVELPPLSPEKPTRGRQSAKSLSRVTTGSRVAKPSTRRQSRRSTRLDSASTDELTRSPSVTGFENSIIQPPKQSARGSRLSMLSYTSKDGGGAKIFAGMAFAISFQSKKDGEKPDQYEHRLGQSRDVEKMISQAGGHLLTNGFDELFEANALKSRPTSPASDGTEVTPLTLTPWAQSLGFTALIADGHSRKVKYMQALALGLPCISDRWVATCVAKGTVVDWLPYLLCAGQSTFLRDAIRSRSLAPYSATEARLGDVVERRPKMLEGSKILLVMKKSRAEDKKMPYVFLAHVLGATLSRAYNLEEAKETLKQREELDNPFDWVYVDEHTGTEEGLFSSAAPNTKPSKKRKRPAAPVKDEADRAPKRIRTLSDELTEVTMSPTAPSRATSAPRPFFKLGNPNVKSTIRVETRLKTAGPGGALGKRSNAPSRPPLKPAPARVDKKTRVGQAGRKKSSNLPRNVKSGRARKDPKILANHGDRAGFMPIAQMAAPPPSPPGRPFLPSPSLSPPPSQEHRPPAPSTAGTVIRKRKAPPTMLLPMRRPKPYSR</sequence>
<protein>
    <submittedName>
        <fullName evidence="6">DNA damage repair protein</fullName>
    </submittedName>
</protein>
<feature type="compositionally biased region" description="Polar residues" evidence="4">
    <location>
        <begin position="348"/>
        <end position="359"/>
    </location>
</feature>
<comment type="subcellular location">
    <subcellularLocation>
        <location evidence="1">Nucleus</location>
    </subcellularLocation>
</comment>
<feature type="compositionally biased region" description="Basic and acidic residues" evidence="4">
    <location>
        <begin position="1308"/>
        <end position="1321"/>
    </location>
</feature>
<comment type="caution">
    <text evidence="6">The sequence shown here is derived from an EMBL/GenBank/DDBJ whole genome shotgun (WGS) entry which is preliminary data.</text>
</comment>
<feature type="compositionally biased region" description="Polar residues" evidence="4">
    <location>
        <begin position="367"/>
        <end position="399"/>
    </location>
</feature>
<feature type="region of interest" description="Disordered" evidence="4">
    <location>
        <begin position="348"/>
        <end position="471"/>
    </location>
</feature>
<dbReference type="GO" id="GO:0005634">
    <property type="term" value="C:nucleus"/>
    <property type="evidence" value="ECO:0007669"/>
    <property type="project" value="UniProtKB-SubCell"/>
</dbReference>
<evidence type="ECO:0000256" key="2">
    <source>
        <dbReference type="ARBA" id="ARBA00022763"/>
    </source>
</evidence>
<organism evidence="6 7">
    <name type="scientific">Colletotrichum asianum</name>
    <dbReference type="NCBI Taxonomy" id="702518"/>
    <lineage>
        <taxon>Eukaryota</taxon>
        <taxon>Fungi</taxon>
        <taxon>Dikarya</taxon>
        <taxon>Ascomycota</taxon>
        <taxon>Pezizomycotina</taxon>
        <taxon>Sordariomycetes</taxon>
        <taxon>Hypocreomycetidae</taxon>
        <taxon>Glomerellales</taxon>
        <taxon>Glomerellaceae</taxon>
        <taxon>Colletotrichum</taxon>
        <taxon>Colletotrichum gloeosporioides species complex</taxon>
    </lineage>
</organism>
<dbReference type="Gene3D" id="3.40.50.10190">
    <property type="entry name" value="BRCT domain"/>
    <property type="match status" value="1"/>
</dbReference>
<dbReference type="InterPro" id="IPR036420">
    <property type="entry name" value="BRCT_dom_sf"/>
</dbReference>
<dbReference type="InterPro" id="IPR047249">
    <property type="entry name" value="BRCT_p53bp1-like_rpt1"/>
</dbReference>
<reference evidence="6 7" key="1">
    <citation type="submission" date="2019-12" db="EMBL/GenBank/DDBJ databases">
        <title>A genome sequence resource for the geographically widespread anthracnose pathogen Colletotrichum asianum.</title>
        <authorList>
            <person name="Meng Y."/>
        </authorList>
    </citation>
    <scope>NUCLEOTIDE SEQUENCE [LARGE SCALE GENOMIC DNA]</scope>
    <source>
        <strain evidence="6 7">ICMP 18580</strain>
    </source>
</reference>
<dbReference type="EMBL" id="WOWK01000125">
    <property type="protein sequence ID" value="KAF0317671.1"/>
    <property type="molecule type" value="Genomic_DNA"/>
</dbReference>
<feature type="region of interest" description="Disordered" evidence="4">
    <location>
        <begin position="1"/>
        <end position="24"/>
    </location>
</feature>
<feature type="region of interest" description="Disordered" evidence="4">
    <location>
        <begin position="38"/>
        <end position="329"/>
    </location>
</feature>
<feature type="compositionally biased region" description="Polar residues" evidence="4">
    <location>
        <begin position="308"/>
        <end position="320"/>
    </location>
</feature>
<feature type="compositionally biased region" description="Polar residues" evidence="4">
    <location>
        <begin position="786"/>
        <end position="827"/>
    </location>
</feature>
<dbReference type="SUPFAM" id="SSF52113">
    <property type="entry name" value="BRCT domain"/>
    <property type="match status" value="1"/>
</dbReference>
<dbReference type="PANTHER" id="PTHR15321">
    <property type="entry name" value="TUMOR SUPPRESSOR P53-BINDING PROTEIN 1"/>
    <property type="match status" value="1"/>
</dbReference>
<feature type="compositionally biased region" description="Polar residues" evidence="4">
    <location>
        <begin position="609"/>
        <end position="628"/>
    </location>
</feature>
<feature type="compositionally biased region" description="Pro residues" evidence="4">
    <location>
        <begin position="1332"/>
        <end position="1353"/>
    </location>
</feature>
<dbReference type="GO" id="GO:0000077">
    <property type="term" value="P:DNA damage checkpoint signaling"/>
    <property type="evidence" value="ECO:0007669"/>
    <property type="project" value="TreeGrafter"/>
</dbReference>
<feature type="compositionally biased region" description="Polar residues" evidence="4">
    <location>
        <begin position="76"/>
        <end position="87"/>
    </location>
</feature>
<dbReference type="PANTHER" id="PTHR15321:SF3">
    <property type="entry name" value="TP53-BINDING PROTEIN 1"/>
    <property type="match status" value="1"/>
</dbReference>
<feature type="region of interest" description="Disordered" evidence="4">
    <location>
        <begin position="1175"/>
        <end position="1240"/>
    </location>
</feature>
<dbReference type="CDD" id="cd17745">
    <property type="entry name" value="BRCT_p53bp1_rpt1"/>
    <property type="match status" value="1"/>
</dbReference>
<evidence type="ECO:0000256" key="1">
    <source>
        <dbReference type="ARBA" id="ARBA00004123"/>
    </source>
</evidence>
<feature type="compositionally biased region" description="Polar residues" evidence="4">
    <location>
        <begin position="567"/>
        <end position="600"/>
    </location>
</feature>
<proteinExistence type="predicted"/>
<dbReference type="InterPro" id="IPR001357">
    <property type="entry name" value="BRCT_dom"/>
</dbReference>
<dbReference type="PROSITE" id="PS50172">
    <property type="entry name" value="BRCT"/>
    <property type="match status" value="1"/>
</dbReference>
<feature type="compositionally biased region" description="Polar residues" evidence="4">
    <location>
        <begin position="1219"/>
        <end position="1230"/>
    </location>
</feature>
<feature type="compositionally biased region" description="Low complexity" evidence="4">
    <location>
        <begin position="703"/>
        <end position="720"/>
    </location>
</feature>
<dbReference type="GO" id="GO:0042393">
    <property type="term" value="F:histone binding"/>
    <property type="evidence" value="ECO:0007669"/>
    <property type="project" value="TreeGrafter"/>
</dbReference>
<feature type="compositionally biased region" description="Basic and acidic residues" evidence="4">
    <location>
        <begin position="652"/>
        <end position="666"/>
    </location>
</feature>
<evidence type="ECO:0000313" key="7">
    <source>
        <dbReference type="Proteomes" id="UP000434172"/>
    </source>
</evidence>
<evidence type="ECO:0000259" key="5">
    <source>
        <dbReference type="PROSITE" id="PS50172"/>
    </source>
</evidence>
<feature type="compositionally biased region" description="Low complexity" evidence="4">
    <location>
        <begin position="185"/>
        <end position="195"/>
    </location>
</feature>
<dbReference type="Proteomes" id="UP000434172">
    <property type="component" value="Unassembled WGS sequence"/>
</dbReference>
<feature type="compositionally biased region" description="Basic and acidic residues" evidence="4">
    <location>
        <begin position="432"/>
        <end position="453"/>
    </location>
</feature>
<feature type="compositionally biased region" description="Polar residues" evidence="4">
    <location>
        <begin position="857"/>
        <end position="871"/>
    </location>
</feature>
<accession>A0A8H3VWB0</accession>
<name>A0A8H3VWB0_9PEZI</name>
<feature type="compositionally biased region" description="Polar residues" evidence="4">
    <location>
        <begin position="834"/>
        <end position="843"/>
    </location>
</feature>
<dbReference type="GO" id="GO:0045944">
    <property type="term" value="P:positive regulation of transcription by RNA polymerase II"/>
    <property type="evidence" value="ECO:0007669"/>
    <property type="project" value="TreeGrafter"/>
</dbReference>
<feature type="region of interest" description="Disordered" evidence="4">
    <location>
        <begin position="483"/>
        <end position="918"/>
    </location>
</feature>
<feature type="compositionally biased region" description="Basic and acidic residues" evidence="4">
    <location>
        <begin position="10"/>
        <end position="21"/>
    </location>
</feature>
<evidence type="ECO:0000256" key="4">
    <source>
        <dbReference type="SAM" id="MobiDB-lite"/>
    </source>
</evidence>
<feature type="compositionally biased region" description="Polar residues" evidence="4">
    <location>
        <begin position="229"/>
        <end position="243"/>
    </location>
</feature>